<dbReference type="EMBL" id="NBNE01000113">
    <property type="protein sequence ID" value="OWZ22741.1"/>
    <property type="molecule type" value="Genomic_DNA"/>
</dbReference>
<evidence type="ECO:0000313" key="1">
    <source>
        <dbReference type="EMBL" id="OWZ22741.1"/>
    </source>
</evidence>
<proteinExistence type="predicted"/>
<sequence length="107" mass="12763">MIAMRFLVKIRDLQNHIQRLDTNKALDHALWLQDTNHALEREWTAICQNWYRHVQDVERRSSATKAARTRFFRNVEEGLKRRAQTQYDENTRLRAELGTARDAQEVA</sequence>
<dbReference type="Proteomes" id="UP000198211">
    <property type="component" value="Unassembled WGS sequence"/>
</dbReference>
<name>A0A225WYJ4_9STRA</name>
<protein>
    <submittedName>
        <fullName evidence="1">Uncharacterized protein</fullName>
    </submittedName>
</protein>
<organism evidence="1 2">
    <name type="scientific">Phytophthora megakarya</name>
    <dbReference type="NCBI Taxonomy" id="4795"/>
    <lineage>
        <taxon>Eukaryota</taxon>
        <taxon>Sar</taxon>
        <taxon>Stramenopiles</taxon>
        <taxon>Oomycota</taxon>
        <taxon>Peronosporomycetes</taxon>
        <taxon>Peronosporales</taxon>
        <taxon>Peronosporaceae</taxon>
        <taxon>Phytophthora</taxon>
    </lineage>
</organism>
<dbReference type="OrthoDB" id="129227at2759"/>
<accession>A0A225WYJ4</accession>
<dbReference type="AlphaFoldDB" id="A0A225WYJ4"/>
<comment type="caution">
    <text evidence="1">The sequence shown here is derived from an EMBL/GenBank/DDBJ whole genome shotgun (WGS) entry which is preliminary data.</text>
</comment>
<gene>
    <name evidence="1" type="ORF">PHMEG_0002507</name>
</gene>
<evidence type="ECO:0000313" key="2">
    <source>
        <dbReference type="Proteomes" id="UP000198211"/>
    </source>
</evidence>
<reference evidence="2" key="1">
    <citation type="submission" date="2017-03" db="EMBL/GenBank/DDBJ databases">
        <title>Phytopthora megakarya and P. palmivora, two closely related causual agents of cacao black pod achieved similar genome size and gene model numbers by different mechanisms.</title>
        <authorList>
            <person name="Ali S."/>
            <person name="Shao J."/>
            <person name="Larry D.J."/>
            <person name="Kronmiller B."/>
            <person name="Shen D."/>
            <person name="Strem M.D."/>
            <person name="Melnick R.L."/>
            <person name="Guiltinan M.J."/>
            <person name="Tyler B.M."/>
            <person name="Meinhardt L.W."/>
            <person name="Bailey B.A."/>
        </authorList>
    </citation>
    <scope>NUCLEOTIDE SEQUENCE [LARGE SCALE GENOMIC DNA]</scope>
    <source>
        <strain evidence="2">zdho120</strain>
    </source>
</reference>
<keyword evidence="2" id="KW-1185">Reference proteome</keyword>